<dbReference type="PANTHER" id="PTHR43132:SF8">
    <property type="entry name" value="HTH-TYPE TRANSCRIPTIONAL REGULATOR KMTR"/>
    <property type="match status" value="1"/>
</dbReference>
<dbReference type="PANTHER" id="PTHR43132">
    <property type="entry name" value="ARSENICAL RESISTANCE OPERON REPRESSOR ARSR-RELATED"/>
    <property type="match status" value="1"/>
</dbReference>
<dbReference type="Pfam" id="PF01022">
    <property type="entry name" value="HTH_5"/>
    <property type="match status" value="1"/>
</dbReference>
<evidence type="ECO:0000256" key="2">
    <source>
        <dbReference type="ARBA" id="ARBA00023125"/>
    </source>
</evidence>
<dbReference type="SMART" id="SM00418">
    <property type="entry name" value="HTH_ARSR"/>
    <property type="match status" value="1"/>
</dbReference>
<dbReference type="InterPro" id="IPR051011">
    <property type="entry name" value="Metal_resp_trans_reg"/>
</dbReference>
<keyword evidence="6" id="KW-1185">Reference proteome</keyword>
<dbReference type="SUPFAM" id="SSF46785">
    <property type="entry name" value="Winged helix' DNA-binding domain"/>
    <property type="match status" value="1"/>
</dbReference>
<sequence>MVESSAGEGAPVGGRVYFAHEDLMRCRFAVSPLWEAFAAAHTLLEPDRHGHHLPWVRRARLPEGTDVAGFRLLVPRPGYVPDFLTPAPEGPLTSVGDELARVRATPPGQVGAELRQCLLDPRRRLPREAVDDLLRDPAATRDALADLLEVFWHHLVRPHWPRMRALLDADIAEQARRLSEGGLERLMGGIDARLRWDGRALAIQGPSAPEELHLEGRGLVLMPSVFVWPELILISDEPWQPTLVYPARGVGGLWSPPARRPPEALAAALGRTRATLLLALAEPDTTTGLAARLEMSPGSVSGHLTALRAVGLLESWRVGRKVLYARTPLGTALTGEG</sequence>
<name>A0ABT4THI2_9ACTN</name>
<evidence type="ECO:0000256" key="1">
    <source>
        <dbReference type="ARBA" id="ARBA00023015"/>
    </source>
</evidence>
<feature type="domain" description="HTH arsR-type" evidence="4">
    <location>
        <begin position="263"/>
        <end position="334"/>
    </location>
</feature>
<evidence type="ECO:0000259" key="4">
    <source>
        <dbReference type="SMART" id="SM00418"/>
    </source>
</evidence>
<keyword evidence="1" id="KW-0805">Transcription regulation</keyword>
<dbReference type="InterPro" id="IPR045981">
    <property type="entry name" value="DUF5937"/>
</dbReference>
<dbReference type="EMBL" id="JAQFWP010000008">
    <property type="protein sequence ID" value="MDA2804159.1"/>
    <property type="molecule type" value="Genomic_DNA"/>
</dbReference>
<protein>
    <submittedName>
        <fullName evidence="5">DUF5937 family protein</fullName>
    </submittedName>
</protein>
<dbReference type="Proteomes" id="UP001165685">
    <property type="component" value="Unassembled WGS sequence"/>
</dbReference>
<evidence type="ECO:0000313" key="5">
    <source>
        <dbReference type="EMBL" id="MDA2804159.1"/>
    </source>
</evidence>
<dbReference type="InterPro" id="IPR036390">
    <property type="entry name" value="WH_DNA-bd_sf"/>
</dbReference>
<proteinExistence type="predicted"/>
<dbReference type="CDD" id="cd00090">
    <property type="entry name" value="HTH_ARSR"/>
    <property type="match status" value="1"/>
</dbReference>
<comment type="caution">
    <text evidence="5">The sequence shown here is derived from an EMBL/GenBank/DDBJ whole genome shotgun (WGS) entry which is preliminary data.</text>
</comment>
<dbReference type="RefSeq" id="WP_270676684.1">
    <property type="nucleotide sequence ID" value="NZ_JAQFWP010000008.1"/>
</dbReference>
<keyword evidence="2" id="KW-0238">DNA-binding</keyword>
<organism evidence="5 6">
    <name type="scientific">Nocardiopsis suaedae</name>
    <dbReference type="NCBI Taxonomy" id="3018444"/>
    <lineage>
        <taxon>Bacteria</taxon>
        <taxon>Bacillati</taxon>
        <taxon>Actinomycetota</taxon>
        <taxon>Actinomycetes</taxon>
        <taxon>Streptosporangiales</taxon>
        <taxon>Nocardiopsidaceae</taxon>
        <taxon>Nocardiopsis</taxon>
    </lineage>
</organism>
<dbReference type="InterPro" id="IPR001845">
    <property type="entry name" value="HTH_ArsR_DNA-bd_dom"/>
</dbReference>
<dbReference type="Pfam" id="PF19361">
    <property type="entry name" value="DUF5937"/>
    <property type="match status" value="1"/>
</dbReference>
<reference evidence="5" key="1">
    <citation type="submission" date="2023-01" db="EMBL/GenBank/DDBJ databases">
        <title>Draft genome sequence of Nocardiopsis sp. LSu2-4 isolated from halophytes.</title>
        <authorList>
            <person name="Duangmal K."/>
            <person name="Chantavorakit T."/>
        </authorList>
    </citation>
    <scope>NUCLEOTIDE SEQUENCE</scope>
    <source>
        <strain evidence="5">LSu2-4</strain>
    </source>
</reference>
<evidence type="ECO:0000256" key="3">
    <source>
        <dbReference type="ARBA" id="ARBA00023163"/>
    </source>
</evidence>
<dbReference type="InterPro" id="IPR036388">
    <property type="entry name" value="WH-like_DNA-bd_sf"/>
</dbReference>
<dbReference type="InterPro" id="IPR011991">
    <property type="entry name" value="ArsR-like_HTH"/>
</dbReference>
<dbReference type="Gene3D" id="1.10.10.10">
    <property type="entry name" value="Winged helix-like DNA-binding domain superfamily/Winged helix DNA-binding domain"/>
    <property type="match status" value="1"/>
</dbReference>
<keyword evidence="3" id="KW-0804">Transcription</keyword>
<evidence type="ECO:0000313" key="6">
    <source>
        <dbReference type="Proteomes" id="UP001165685"/>
    </source>
</evidence>
<gene>
    <name evidence="5" type="ORF">O4U47_06515</name>
</gene>
<accession>A0ABT4THI2</accession>